<name>A0A955LWI6_UNCKA</name>
<dbReference type="EMBL" id="JAGQKY010000160">
    <property type="protein sequence ID" value="MCA9397835.1"/>
    <property type="molecule type" value="Genomic_DNA"/>
</dbReference>
<dbReference type="PANTHER" id="PTHR21198">
    <property type="entry name" value="GLUTAMATE RACEMASE"/>
    <property type="match status" value="1"/>
</dbReference>
<keyword evidence="1" id="KW-0413">Isomerase</keyword>
<reference evidence="2" key="1">
    <citation type="submission" date="2020-04" db="EMBL/GenBank/DDBJ databases">
        <authorList>
            <person name="Zhang T."/>
        </authorList>
    </citation>
    <scope>NUCLEOTIDE SEQUENCE</scope>
    <source>
        <strain evidence="2">HKST-UBA02</strain>
    </source>
</reference>
<evidence type="ECO:0000256" key="1">
    <source>
        <dbReference type="ARBA" id="ARBA00023235"/>
    </source>
</evidence>
<gene>
    <name evidence="2" type="ORF">KC573_03320</name>
</gene>
<evidence type="ECO:0000313" key="3">
    <source>
        <dbReference type="Proteomes" id="UP000699691"/>
    </source>
</evidence>
<dbReference type="AlphaFoldDB" id="A0A955LWI6"/>
<dbReference type="GO" id="GO:0008881">
    <property type="term" value="F:glutamate racemase activity"/>
    <property type="evidence" value="ECO:0007669"/>
    <property type="project" value="TreeGrafter"/>
</dbReference>
<feature type="non-terminal residue" evidence="2">
    <location>
        <position position="132"/>
    </location>
</feature>
<dbReference type="PROSITE" id="PS00923">
    <property type="entry name" value="ASP_GLU_RACEMASE_1"/>
    <property type="match status" value="1"/>
</dbReference>
<dbReference type="PANTHER" id="PTHR21198:SF2">
    <property type="entry name" value="GLUTAMATE RACEMASE"/>
    <property type="match status" value="1"/>
</dbReference>
<dbReference type="SUPFAM" id="SSF53681">
    <property type="entry name" value="Aspartate/glutamate racemase"/>
    <property type="match status" value="1"/>
</dbReference>
<organism evidence="2 3">
    <name type="scientific">candidate division WWE3 bacterium</name>
    <dbReference type="NCBI Taxonomy" id="2053526"/>
    <lineage>
        <taxon>Bacteria</taxon>
        <taxon>Katanobacteria</taxon>
    </lineage>
</organism>
<protein>
    <submittedName>
        <fullName evidence="2">Aspartate/glutamate racemase family protein</fullName>
    </submittedName>
</protein>
<dbReference type="InterPro" id="IPR001920">
    <property type="entry name" value="Asp/Glu_race"/>
</dbReference>
<sequence>MKIGLYDSGLGGLTILKAVVKELSEYDYYYYGDTAGLPYGDKTEEEIYERATTAVSYLFEQDCALVIIACNSASADTARKIQNEYLPLRYSDRKVLGVIVPTVEELIESKTKSALMLATKRTVDSNKYQREL</sequence>
<dbReference type="Proteomes" id="UP000699691">
    <property type="component" value="Unassembled WGS sequence"/>
</dbReference>
<evidence type="ECO:0000313" key="2">
    <source>
        <dbReference type="EMBL" id="MCA9397835.1"/>
    </source>
</evidence>
<dbReference type="Gene3D" id="3.40.50.1860">
    <property type="match status" value="2"/>
</dbReference>
<reference evidence="2" key="2">
    <citation type="journal article" date="2021" name="Microbiome">
        <title>Successional dynamics and alternative stable states in a saline activated sludge microbial community over 9 years.</title>
        <authorList>
            <person name="Wang Y."/>
            <person name="Ye J."/>
            <person name="Ju F."/>
            <person name="Liu L."/>
            <person name="Boyd J.A."/>
            <person name="Deng Y."/>
            <person name="Parks D.H."/>
            <person name="Jiang X."/>
            <person name="Yin X."/>
            <person name="Woodcroft B.J."/>
            <person name="Tyson G.W."/>
            <person name="Hugenholtz P."/>
            <person name="Polz M.F."/>
            <person name="Zhang T."/>
        </authorList>
    </citation>
    <scope>NUCLEOTIDE SEQUENCE</scope>
    <source>
        <strain evidence="2">HKST-UBA02</strain>
    </source>
</reference>
<comment type="caution">
    <text evidence="2">The sequence shown here is derived from an EMBL/GenBank/DDBJ whole genome shotgun (WGS) entry which is preliminary data.</text>
</comment>
<accession>A0A955LWI6</accession>
<dbReference type="InterPro" id="IPR018187">
    <property type="entry name" value="Asp/Glu_racemase_AS_1"/>
</dbReference>
<dbReference type="GO" id="GO:0009252">
    <property type="term" value="P:peptidoglycan biosynthetic process"/>
    <property type="evidence" value="ECO:0007669"/>
    <property type="project" value="TreeGrafter"/>
</dbReference>
<proteinExistence type="predicted"/>